<dbReference type="Pfam" id="PF00035">
    <property type="entry name" value="dsrm"/>
    <property type="match status" value="1"/>
</dbReference>
<evidence type="ECO:0000256" key="3">
    <source>
        <dbReference type="SAM" id="MobiDB-lite"/>
    </source>
</evidence>
<dbReference type="GO" id="GO:0003723">
    <property type="term" value="F:RNA binding"/>
    <property type="evidence" value="ECO:0007669"/>
    <property type="project" value="UniProtKB-UniRule"/>
</dbReference>
<dbReference type="InterPro" id="IPR014720">
    <property type="entry name" value="dsRBD_dom"/>
</dbReference>
<dbReference type="Gene3D" id="3.30.160.20">
    <property type="match status" value="1"/>
</dbReference>
<evidence type="ECO:0000259" key="4">
    <source>
        <dbReference type="PROSITE" id="PS50137"/>
    </source>
</evidence>
<feature type="domain" description="DRBM" evidence="4">
    <location>
        <begin position="15"/>
        <end position="83"/>
    </location>
</feature>
<feature type="region of interest" description="Disordered" evidence="3">
    <location>
        <begin position="225"/>
        <end position="259"/>
    </location>
</feature>
<dbReference type="SMART" id="SM00358">
    <property type="entry name" value="DSRM"/>
    <property type="match status" value="1"/>
</dbReference>
<dbReference type="Gramene" id="ERN11319">
    <property type="protein sequence ID" value="ERN11319"/>
    <property type="gene ID" value="AMTR_s00024p00248180"/>
</dbReference>
<reference evidence="6" key="1">
    <citation type="journal article" date="2013" name="Science">
        <title>The Amborella genome and the evolution of flowering plants.</title>
        <authorList>
            <consortium name="Amborella Genome Project"/>
        </authorList>
    </citation>
    <scope>NUCLEOTIDE SEQUENCE [LARGE SCALE GENOMIC DNA]</scope>
</reference>
<dbReference type="Proteomes" id="UP000017836">
    <property type="component" value="Unassembled WGS sequence"/>
</dbReference>
<dbReference type="PROSITE" id="PS50137">
    <property type="entry name" value="DS_RBD"/>
    <property type="match status" value="1"/>
</dbReference>
<dbReference type="HOGENOM" id="CLU_1074935_0_0_1"/>
<proteinExistence type="predicted"/>
<dbReference type="EMBL" id="KI392710">
    <property type="protein sequence ID" value="ERN11319.1"/>
    <property type="molecule type" value="Genomic_DNA"/>
</dbReference>
<gene>
    <name evidence="5" type="ORF">AMTR_s00024p00248180</name>
</gene>
<evidence type="ECO:0000256" key="1">
    <source>
        <dbReference type="ARBA" id="ARBA00022884"/>
    </source>
</evidence>
<dbReference type="PANTHER" id="PTHR11207:SF26">
    <property type="entry name" value="DOUBLE-STRANDED RNA-BINDING PROTEIN 4"/>
    <property type="match status" value="1"/>
</dbReference>
<dbReference type="STRING" id="13333.W1PU09"/>
<protein>
    <recommendedName>
        <fullName evidence="4">DRBM domain-containing protein</fullName>
    </recommendedName>
</protein>
<evidence type="ECO:0000256" key="2">
    <source>
        <dbReference type="PROSITE-ProRule" id="PRU00266"/>
    </source>
</evidence>
<evidence type="ECO:0000313" key="6">
    <source>
        <dbReference type="Proteomes" id="UP000017836"/>
    </source>
</evidence>
<evidence type="ECO:0000313" key="5">
    <source>
        <dbReference type="EMBL" id="ERN11319.1"/>
    </source>
</evidence>
<keyword evidence="6" id="KW-1185">Reference proteome</keyword>
<accession>W1PU09</accession>
<name>W1PU09_AMBTC</name>
<dbReference type="SUPFAM" id="SSF54768">
    <property type="entry name" value="dsRNA-binding domain-like"/>
    <property type="match status" value="1"/>
</dbReference>
<dbReference type="PANTHER" id="PTHR11207">
    <property type="entry name" value="RIBONUCLEASE III"/>
    <property type="match status" value="1"/>
</dbReference>
<feature type="compositionally biased region" description="Polar residues" evidence="3">
    <location>
        <begin position="167"/>
        <end position="181"/>
    </location>
</feature>
<dbReference type="AlphaFoldDB" id="W1PU09"/>
<feature type="compositionally biased region" description="Basic and acidic residues" evidence="3">
    <location>
        <begin position="233"/>
        <end position="242"/>
    </location>
</feature>
<sequence length="259" mass="27962">MSLDDCVLLCLDPTFCKQILNEYAVKMHKALPTYQTAQCDSSTLPVFFSSVTFDDVKYNGGAGKNKKEAEQFAAREALQSILRKAGDSTVRNPLPEIIKSKIKLYATFDKAKRVEAPIALFLPEAQRTTPQPLSNVSTHEPVTINSLCRAGESGGPPVLSGKAPICGTSSKETQAATTSSPPVVIKREPGKSSEKEINETDSGDAGKVIDNIKVKEEVVDEVCIISSDSNLGDSEKAKKRVGETSAGAREQSKKKKKKE</sequence>
<feature type="compositionally biased region" description="Basic and acidic residues" evidence="3">
    <location>
        <begin position="185"/>
        <end position="198"/>
    </location>
</feature>
<organism evidence="5 6">
    <name type="scientific">Amborella trichopoda</name>
    <dbReference type="NCBI Taxonomy" id="13333"/>
    <lineage>
        <taxon>Eukaryota</taxon>
        <taxon>Viridiplantae</taxon>
        <taxon>Streptophyta</taxon>
        <taxon>Embryophyta</taxon>
        <taxon>Tracheophyta</taxon>
        <taxon>Spermatophyta</taxon>
        <taxon>Magnoliopsida</taxon>
        <taxon>Amborellales</taxon>
        <taxon>Amborellaceae</taxon>
        <taxon>Amborella</taxon>
    </lineage>
</organism>
<feature type="region of interest" description="Disordered" evidence="3">
    <location>
        <begin position="159"/>
        <end position="206"/>
    </location>
</feature>
<keyword evidence="1 2" id="KW-0694">RNA-binding</keyword>